<sequence length="141" mass="17206">MYQLKKSIEDALLNLLLKKNFDEIEIIEIQKKTRVPPKKFFQLFKTKEEIMISFFKRIDKILEKKIKKINFGENIKDNLFEICMIRLDLLNPYKKNLYNFYLSFQKKPKLFIKLYKSFFTSMENNLRLSRVNLEPIKKNLK</sequence>
<evidence type="ECO:0008006" key="2">
    <source>
        <dbReference type="Google" id="ProtNLM"/>
    </source>
</evidence>
<proteinExistence type="predicted"/>
<name>A0A382W6P8_9ZZZZ</name>
<evidence type="ECO:0000313" key="1">
    <source>
        <dbReference type="EMBL" id="SVD53781.1"/>
    </source>
</evidence>
<gene>
    <name evidence="1" type="ORF">METZ01_LOCUS406635</name>
</gene>
<dbReference type="Gene3D" id="1.10.357.10">
    <property type="entry name" value="Tetracycline Repressor, domain 2"/>
    <property type="match status" value="1"/>
</dbReference>
<organism evidence="1">
    <name type="scientific">marine metagenome</name>
    <dbReference type="NCBI Taxonomy" id="408172"/>
    <lineage>
        <taxon>unclassified sequences</taxon>
        <taxon>metagenomes</taxon>
        <taxon>ecological metagenomes</taxon>
    </lineage>
</organism>
<feature type="non-terminal residue" evidence="1">
    <location>
        <position position="141"/>
    </location>
</feature>
<accession>A0A382W6P8</accession>
<dbReference type="SUPFAM" id="SSF46689">
    <property type="entry name" value="Homeodomain-like"/>
    <property type="match status" value="1"/>
</dbReference>
<protein>
    <recommendedName>
        <fullName evidence="2">HTH tetR-type domain-containing protein</fullName>
    </recommendedName>
</protein>
<dbReference type="InterPro" id="IPR009057">
    <property type="entry name" value="Homeodomain-like_sf"/>
</dbReference>
<reference evidence="1" key="1">
    <citation type="submission" date="2018-05" db="EMBL/GenBank/DDBJ databases">
        <authorList>
            <person name="Lanie J.A."/>
            <person name="Ng W.-L."/>
            <person name="Kazmierczak K.M."/>
            <person name="Andrzejewski T.M."/>
            <person name="Davidsen T.M."/>
            <person name="Wayne K.J."/>
            <person name="Tettelin H."/>
            <person name="Glass J.I."/>
            <person name="Rusch D."/>
            <person name="Podicherti R."/>
            <person name="Tsui H.-C.T."/>
            <person name="Winkler M.E."/>
        </authorList>
    </citation>
    <scope>NUCLEOTIDE SEQUENCE</scope>
</reference>
<dbReference type="EMBL" id="UINC01157025">
    <property type="protein sequence ID" value="SVD53781.1"/>
    <property type="molecule type" value="Genomic_DNA"/>
</dbReference>
<dbReference type="AlphaFoldDB" id="A0A382W6P8"/>